<dbReference type="InterPro" id="IPR013324">
    <property type="entry name" value="RNA_pol_sigma_r3/r4-like"/>
</dbReference>
<dbReference type="PANTHER" id="PTHR43133:SF51">
    <property type="entry name" value="RNA POLYMERASE SIGMA FACTOR"/>
    <property type="match status" value="1"/>
</dbReference>
<dbReference type="EMBL" id="VSSQ01062170">
    <property type="protein sequence ID" value="MPN15409.1"/>
    <property type="molecule type" value="Genomic_DNA"/>
</dbReference>
<dbReference type="InterPro" id="IPR013325">
    <property type="entry name" value="RNA_pol_sigma_r2"/>
</dbReference>
<comment type="similarity">
    <text evidence="1">Belongs to the sigma-70 factor family. ECF subfamily.</text>
</comment>
<keyword evidence="2" id="KW-0805">Transcription regulation</keyword>
<dbReference type="GO" id="GO:0016987">
    <property type="term" value="F:sigma factor activity"/>
    <property type="evidence" value="ECO:0007669"/>
    <property type="project" value="UniProtKB-KW"/>
</dbReference>
<dbReference type="Pfam" id="PF08281">
    <property type="entry name" value="Sigma70_r4_2"/>
    <property type="match status" value="1"/>
</dbReference>
<keyword evidence="3" id="KW-0731">Sigma factor</keyword>
<dbReference type="PANTHER" id="PTHR43133">
    <property type="entry name" value="RNA POLYMERASE ECF-TYPE SIGMA FACTO"/>
    <property type="match status" value="1"/>
</dbReference>
<dbReference type="SUPFAM" id="SSF88946">
    <property type="entry name" value="Sigma2 domain of RNA polymerase sigma factors"/>
    <property type="match status" value="1"/>
</dbReference>
<evidence type="ECO:0000256" key="2">
    <source>
        <dbReference type="ARBA" id="ARBA00023015"/>
    </source>
</evidence>
<dbReference type="InterPro" id="IPR039425">
    <property type="entry name" value="RNA_pol_sigma-70-like"/>
</dbReference>
<protein>
    <submittedName>
        <fullName evidence="7">ECF RNA polymerase sigma factor SigE</fullName>
    </submittedName>
</protein>
<dbReference type="SUPFAM" id="SSF88659">
    <property type="entry name" value="Sigma3 and sigma4 domains of RNA polymerase sigma factors"/>
    <property type="match status" value="1"/>
</dbReference>
<evidence type="ECO:0000256" key="1">
    <source>
        <dbReference type="ARBA" id="ARBA00010641"/>
    </source>
</evidence>
<dbReference type="GO" id="GO:0006352">
    <property type="term" value="P:DNA-templated transcription initiation"/>
    <property type="evidence" value="ECO:0007669"/>
    <property type="project" value="InterPro"/>
</dbReference>
<dbReference type="InterPro" id="IPR036388">
    <property type="entry name" value="WH-like_DNA-bd_sf"/>
</dbReference>
<dbReference type="Pfam" id="PF04542">
    <property type="entry name" value="Sigma70_r2"/>
    <property type="match status" value="1"/>
</dbReference>
<dbReference type="NCBIfam" id="TIGR02937">
    <property type="entry name" value="sigma70-ECF"/>
    <property type="match status" value="1"/>
</dbReference>
<feature type="domain" description="RNA polymerase sigma factor 70 region 4 type 2" evidence="6">
    <location>
        <begin position="105"/>
        <end position="156"/>
    </location>
</feature>
<evidence type="ECO:0000313" key="7">
    <source>
        <dbReference type="EMBL" id="MPN15409.1"/>
    </source>
</evidence>
<evidence type="ECO:0000259" key="6">
    <source>
        <dbReference type="Pfam" id="PF08281"/>
    </source>
</evidence>
<dbReference type="CDD" id="cd06171">
    <property type="entry name" value="Sigma70_r4"/>
    <property type="match status" value="1"/>
</dbReference>
<gene>
    <name evidence="7" type="primary">sigE_37</name>
    <name evidence="7" type="ORF">SDC9_162741</name>
</gene>
<keyword evidence="4" id="KW-0804">Transcription</keyword>
<dbReference type="Gene3D" id="1.10.1740.10">
    <property type="match status" value="1"/>
</dbReference>
<reference evidence="7" key="1">
    <citation type="submission" date="2019-08" db="EMBL/GenBank/DDBJ databases">
        <authorList>
            <person name="Kucharzyk K."/>
            <person name="Murdoch R.W."/>
            <person name="Higgins S."/>
            <person name="Loffler F."/>
        </authorList>
    </citation>
    <scope>NUCLEOTIDE SEQUENCE</scope>
</reference>
<feature type="domain" description="RNA polymerase sigma-70 region 2" evidence="5">
    <location>
        <begin position="20"/>
        <end position="84"/>
    </location>
</feature>
<sequence length="166" mass="19551">MPAPRNDAPRIDDPRIEQVIQTHYDMVFRLAYARTGNGPDAEDIVQEVFLRFIRRQPVFADPEHEKAWFLRVAINCSRTLFVRRTKHPWTMLGDHDAVSSDPSSELADLLSRLPEKYRVVIHLFYYEDLRIKDIAQLLERKESTVKMQLTRARRLLKAYLEDEADV</sequence>
<dbReference type="InterPro" id="IPR014284">
    <property type="entry name" value="RNA_pol_sigma-70_dom"/>
</dbReference>
<name>A0A645FPW6_9ZZZZ</name>
<dbReference type="AlphaFoldDB" id="A0A645FPW6"/>
<accession>A0A645FPW6</accession>
<evidence type="ECO:0000256" key="4">
    <source>
        <dbReference type="ARBA" id="ARBA00023163"/>
    </source>
</evidence>
<evidence type="ECO:0000256" key="3">
    <source>
        <dbReference type="ARBA" id="ARBA00023082"/>
    </source>
</evidence>
<organism evidence="7">
    <name type="scientific">bioreactor metagenome</name>
    <dbReference type="NCBI Taxonomy" id="1076179"/>
    <lineage>
        <taxon>unclassified sequences</taxon>
        <taxon>metagenomes</taxon>
        <taxon>ecological metagenomes</taxon>
    </lineage>
</organism>
<dbReference type="InterPro" id="IPR013249">
    <property type="entry name" value="RNA_pol_sigma70_r4_t2"/>
</dbReference>
<comment type="caution">
    <text evidence="7">The sequence shown here is derived from an EMBL/GenBank/DDBJ whole genome shotgun (WGS) entry which is preliminary data.</text>
</comment>
<dbReference type="GO" id="GO:0003677">
    <property type="term" value="F:DNA binding"/>
    <property type="evidence" value="ECO:0007669"/>
    <property type="project" value="InterPro"/>
</dbReference>
<proteinExistence type="inferred from homology"/>
<evidence type="ECO:0000259" key="5">
    <source>
        <dbReference type="Pfam" id="PF04542"/>
    </source>
</evidence>
<dbReference type="Gene3D" id="1.10.10.10">
    <property type="entry name" value="Winged helix-like DNA-binding domain superfamily/Winged helix DNA-binding domain"/>
    <property type="match status" value="1"/>
</dbReference>
<dbReference type="InterPro" id="IPR007627">
    <property type="entry name" value="RNA_pol_sigma70_r2"/>
</dbReference>